<dbReference type="EMBL" id="FTOE01000006">
    <property type="protein sequence ID" value="SIS86832.1"/>
    <property type="molecule type" value="Genomic_DNA"/>
</dbReference>
<evidence type="ECO:0000259" key="2">
    <source>
        <dbReference type="Pfam" id="PF00849"/>
    </source>
</evidence>
<dbReference type="Gene3D" id="3.30.2350.10">
    <property type="entry name" value="Pseudouridine synthase"/>
    <property type="match status" value="1"/>
</dbReference>
<organism evidence="3 4">
    <name type="scientific">Neptunomonas antarctica</name>
    <dbReference type="NCBI Taxonomy" id="619304"/>
    <lineage>
        <taxon>Bacteria</taxon>
        <taxon>Pseudomonadati</taxon>
        <taxon>Pseudomonadota</taxon>
        <taxon>Gammaproteobacteria</taxon>
        <taxon>Oceanospirillales</taxon>
        <taxon>Oceanospirillaceae</taxon>
        <taxon>Neptunomonas</taxon>
    </lineage>
</organism>
<evidence type="ECO:0000313" key="3">
    <source>
        <dbReference type="EMBL" id="SIS86832.1"/>
    </source>
</evidence>
<evidence type="ECO:0000313" key="4">
    <source>
        <dbReference type="Proteomes" id="UP000185999"/>
    </source>
</evidence>
<dbReference type="AlphaFoldDB" id="A0A1N7MLD5"/>
<dbReference type="GO" id="GO:0009982">
    <property type="term" value="F:pseudouridine synthase activity"/>
    <property type="evidence" value="ECO:0007669"/>
    <property type="project" value="InterPro"/>
</dbReference>
<dbReference type="InterPro" id="IPR006145">
    <property type="entry name" value="PsdUridine_synth_RsuA/RluA"/>
</dbReference>
<reference evidence="4" key="1">
    <citation type="submission" date="2017-01" db="EMBL/GenBank/DDBJ databases">
        <authorList>
            <person name="Varghese N."/>
            <person name="Submissions S."/>
        </authorList>
    </citation>
    <scope>NUCLEOTIDE SEQUENCE [LARGE SCALE GENOMIC DNA]</scope>
    <source>
        <strain evidence="4">DSM 22306</strain>
    </source>
</reference>
<comment type="similarity">
    <text evidence="1">Belongs to the pseudouridine synthase RluA family.</text>
</comment>
<name>A0A1N7MLD5_9GAMM</name>
<gene>
    <name evidence="3" type="ORF">SAMN05421760_106163</name>
</gene>
<dbReference type="Pfam" id="PF00849">
    <property type="entry name" value="PseudoU_synth_2"/>
    <property type="match status" value="1"/>
</dbReference>
<dbReference type="PANTHER" id="PTHR21600">
    <property type="entry name" value="MITOCHONDRIAL RNA PSEUDOURIDINE SYNTHASE"/>
    <property type="match status" value="1"/>
</dbReference>
<dbReference type="STRING" id="619304.SAMN05421760_106163"/>
<dbReference type="PANTHER" id="PTHR21600:SF87">
    <property type="entry name" value="RNA PSEUDOURIDYLATE SYNTHASE DOMAIN-CONTAINING PROTEIN 1"/>
    <property type="match status" value="1"/>
</dbReference>
<dbReference type="GO" id="GO:0000455">
    <property type="term" value="P:enzyme-directed rRNA pseudouridine synthesis"/>
    <property type="evidence" value="ECO:0007669"/>
    <property type="project" value="TreeGrafter"/>
</dbReference>
<dbReference type="GO" id="GO:0003723">
    <property type="term" value="F:RNA binding"/>
    <property type="evidence" value="ECO:0007669"/>
    <property type="project" value="InterPro"/>
</dbReference>
<accession>A0A1N7MLD5</accession>
<dbReference type="InterPro" id="IPR020103">
    <property type="entry name" value="PsdUridine_synth_cat_dom_sf"/>
</dbReference>
<proteinExistence type="inferred from homology"/>
<feature type="domain" description="Pseudouridine synthase RsuA/RluA-like" evidence="2">
    <location>
        <begin position="102"/>
        <end position="257"/>
    </location>
</feature>
<protein>
    <submittedName>
        <fullName evidence="3">23S rRNA pseudouridine1911/1915/1917 synthase</fullName>
    </submittedName>
</protein>
<sequence>MRKVCLSHAENSDSGQGFCLIFTVFSERAATITEFLSFRLVERDVQQLPLSFEKGRIEVDGLVAQPDQSLSIGQRVTLNLPGHQEASVDANWRIIWQDNELMQVYKPALLPVSRTTRNLYNTLISLVRRETAYADARLLHRMDTETSGVLLIAKDQNADKKWKKDFHKLVRSKVYHAWVDGHPTWDQLIFECELSEKIDSAIRSQMYVVERNSAACYSKPKYSKTTFRVLARKIDRALIECTLFTGRKHQIRAHLAHLGHPIIGDKIYSHDGYFYLKRLEQPLTADDMAVLGSEHHLLESVLLELDDQLLASAVESSPVIRVGINDSSGIKKPLG</sequence>
<keyword evidence="4" id="KW-1185">Reference proteome</keyword>
<dbReference type="SUPFAM" id="SSF55120">
    <property type="entry name" value="Pseudouridine synthase"/>
    <property type="match status" value="1"/>
</dbReference>
<dbReference type="CDD" id="cd02869">
    <property type="entry name" value="PseudoU_synth_RluA_like"/>
    <property type="match status" value="1"/>
</dbReference>
<dbReference type="GO" id="GO:0140098">
    <property type="term" value="F:catalytic activity, acting on RNA"/>
    <property type="evidence" value="ECO:0007669"/>
    <property type="project" value="UniProtKB-ARBA"/>
</dbReference>
<evidence type="ECO:0000256" key="1">
    <source>
        <dbReference type="ARBA" id="ARBA00010876"/>
    </source>
</evidence>
<dbReference type="InterPro" id="IPR050188">
    <property type="entry name" value="RluA_PseudoU_synthase"/>
</dbReference>
<dbReference type="Proteomes" id="UP000185999">
    <property type="component" value="Unassembled WGS sequence"/>
</dbReference>